<dbReference type="InterPro" id="IPR049701">
    <property type="entry name" value="HVO_2523-like"/>
</dbReference>
<dbReference type="EMBL" id="CP071462">
    <property type="protein sequence ID" value="QSW99105.1"/>
    <property type="molecule type" value="Genomic_DNA"/>
</dbReference>
<accession>A0A8A2VFJ0</accession>
<dbReference type="RefSeq" id="WP_207288713.1">
    <property type="nucleotide sequence ID" value="NZ_CP071462.1"/>
</dbReference>
<proteinExistence type="predicted"/>
<dbReference type="GeneID" id="63189091"/>
<gene>
    <name evidence="2" type="ORF">J0X25_17260</name>
</gene>
<evidence type="ECO:0008006" key="4">
    <source>
        <dbReference type="Google" id="ProtNLM"/>
    </source>
</evidence>
<reference evidence="2 3" key="1">
    <citation type="submission" date="2021-03" db="EMBL/GenBank/DDBJ databases">
        <title>Haloterrigena longa sp. nov. and Haloterrigena limicola sp. nov., extremely halophilic archaea isolated from a salt lake.</title>
        <authorList>
            <person name="Henglin C."/>
        </authorList>
    </citation>
    <scope>NUCLEOTIDE SEQUENCE [LARGE SCALE GENOMIC DNA]</scope>
    <source>
        <strain evidence="2 3">KZCA68</strain>
    </source>
</reference>
<dbReference type="Proteomes" id="UP000663203">
    <property type="component" value="Chromosome"/>
</dbReference>
<dbReference type="NCBIfam" id="NF041914">
    <property type="entry name" value="HVO_2523"/>
    <property type="match status" value="1"/>
</dbReference>
<feature type="region of interest" description="Disordered" evidence="1">
    <location>
        <begin position="1"/>
        <end position="21"/>
    </location>
</feature>
<protein>
    <recommendedName>
        <fullName evidence="4">Small CPxCG-related zinc finger protein</fullName>
    </recommendedName>
</protein>
<sequence length="58" mass="6129">MAADDEERGAGSNGRDARVDAASGGPACPYCEAALFKRHCKYVCPQHGVIVDCSDPFL</sequence>
<evidence type="ECO:0000313" key="3">
    <source>
        <dbReference type="Proteomes" id="UP000663203"/>
    </source>
</evidence>
<name>A0A8A2VFJ0_9EURY</name>
<evidence type="ECO:0000313" key="2">
    <source>
        <dbReference type="EMBL" id="QSW99105.1"/>
    </source>
</evidence>
<dbReference type="KEGG" id="hakz:J0X25_17260"/>
<evidence type="ECO:0000256" key="1">
    <source>
        <dbReference type="SAM" id="MobiDB-lite"/>
    </source>
</evidence>
<keyword evidence="3" id="KW-1185">Reference proteome</keyword>
<organism evidence="2 3">
    <name type="scientific">Haloterrigena alkaliphila</name>
    <dbReference type="NCBI Taxonomy" id="2816475"/>
    <lineage>
        <taxon>Archaea</taxon>
        <taxon>Methanobacteriati</taxon>
        <taxon>Methanobacteriota</taxon>
        <taxon>Stenosarchaea group</taxon>
        <taxon>Halobacteria</taxon>
        <taxon>Halobacteriales</taxon>
        <taxon>Natrialbaceae</taxon>
        <taxon>Haloterrigena</taxon>
    </lineage>
</organism>
<dbReference type="AlphaFoldDB" id="A0A8A2VFJ0"/>